<keyword evidence="1" id="KW-0812">Transmembrane</keyword>
<dbReference type="Proteomes" id="UP000823597">
    <property type="component" value="Unassembled WGS sequence"/>
</dbReference>
<accession>A0A9D9I231</accession>
<sequence>MLKVLKYFLVALIIAAIGAYIYMAARLNERDRKDIVCNEISIVIQNDDECDFIRKEDIAEYITEKYGECAGRKISEIDCGELENILSGIDAIKGCECYTDRSGKLNIEVYQREPVLRIVNREGKGWYSDANGYLFPVYGSHVPRIMAVTGDIPDSDEWMSGLVELNGFISSDPYWKNMIVQMDIEGNGDIVLIPQDGRMKIIFGKLGNTKDKFYRIKRFYDSVLPVSEGKYSEISVKYRDQIVCKKTK</sequence>
<keyword evidence="1" id="KW-1133">Transmembrane helix</keyword>
<reference evidence="2" key="2">
    <citation type="journal article" date="2021" name="PeerJ">
        <title>Extensive microbial diversity within the chicken gut microbiome revealed by metagenomics and culture.</title>
        <authorList>
            <person name="Gilroy R."/>
            <person name="Ravi A."/>
            <person name="Getino M."/>
            <person name="Pursley I."/>
            <person name="Horton D.L."/>
            <person name="Alikhan N.F."/>
            <person name="Baker D."/>
            <person name="Gharbi K."/>
            <person name="Hall N."/>
            <person name="Watson M."/>
            <person name="Adriaenssens E.M."/>
            <person name="Foster-Nyarko E."/>
            <person name="Jarju S."/>
            <person name="Secka A."/>
            <person name="Antonio M."/>
            <person name="Oren A."/>
            <person name="Chaudhuri R.R."/>
            <person name="La Ragione R."/>
            <person name="Hildebrand F."/>
            <person name="Pallen M.J."/>
        </authorList>
    </citation>
    <scope>NUCLEOTIDE SEQUENCE</scope>
    <source>
        <strain evidence="2">10037</strain>
    </source>
</reference>
<name>A0A9D9I231_9BACT</name>
<gene>
    <name evidence="2" type="ORF">IAB93_00990</name>
</gene>
<protein>
    <recommendedName>
        <fullName evidence="4">Cell division protein FtsQ</fullName>
    </recommendedName>
</protein>
<evidence type="ECO:0000313" key="2">
    <source>
        <dbReference type="EMBL" id="MBO8464556.1"/>
    </source>
</evidence>
<comment type="caution">
    <text evidence="2">The sequence shown here is derived from an EMBL/GenBank/DDBJ whole genome shotgun (WGS) entry which is preliminary data.</text>
</comment>
<dbReference type="EMBL" id="JADIME010000011">
    <property type="protein sequence ID" value="MBO8464556.1"/>
    <property type="molecule type" value="Genomic_DNA"/>
</dbReference>
<feature type="transmembrane region" description="Helical" evidence="1">
    <location>
        <begin position="6"/>
        <end position="25"/>
    </location>
</feature>
<evidence type="ECO:0000313" key="3">
    <source>
        <dbReference type="Proteomes" id="UP000823597"/>
    </source>
</evidence>
<organism evidence="2 3">
    <name type="scientific">Candidatus Merdivivens pullistercoris</name>
    <dbReference type="NCBI Taxonomy" id="2840873"/>
    <lineage>
        <taxon>Bacteria</taxon>
        <taxon>Pseudomonadati</taxon>
        <taxon>Bacteroidota</taxon>
        <taxon>Bacteroidia</taxon>
        <taxon>Bacteroidales</taxon>
        <taxon>Muribaculaceae</taxon>
        <taxon>Muribaculaceae incertae sedis</taxon>
        <taxon>Candidatus Merdivivens</taxon>
    </lineage>
</organism>
<keyword evidence="1" id="KW-0472">Membrane</keyword>
<dbReference type="AlphaFoldDB" id="A0A9D9I231"/>
<evidence type="ECO:0008006" key="4">
    <source>
        <dbReference type="Google" id="ProtNLM"/>
    </source>
</evidence>
<reference evidence="2" key="1">
    <citation type="submission" date="2020-10" db="EMBL/GenBank/DDBJ databases">
        <authorList>
            <person name="Gilroy R."/>
        </authorList>
    </citation>
    <scope>NUCLEOTIDE SEQUENCE</scope>
    <source>
        <strain evidence="2">10037</strain>
    </source>
</reference>
<proteinExistence type="predicted"/>
<evidence type="ECO:0000256" key="1">
    <source>
        <dbReference type="SAM" id="Phobius"/>
    </source>
</evidence>